<dbReference type="AlphaFoldDB" id="V4TSS5"/>
<dbReference type="GO" id="GO:0009507">
    <property type="term" value="C:chloroplast"/>
    <property type="evidence" value="ECO:0007669"/>
    <property type="project" value="TreeGrafter"/>
</dbReference>
<dbReference type="KEGG" id="cic:CICLE_v10020357mg"/>
<dbReference type="PANTHER" id="PTHR36796">
    <property type="entry name" value="PROTEIN KINASE SUPERFAMILY PROTEIN"/>
    <property type="match status" value="1"/>
</dbReference>
<evidence type="ECO:0008006" key="3">
    <source>
        <dbReference type="Google" id="ProtNLM"/>
    </source>
</evidence>
<reference evidence="1 2" key="1">
    <citation type="submission" date="2013-10" db="EMBL/GenBank/DDBJ databases">
        <authorList>
            <consortium name="International Citrus Genome Consortium"/>
            <person name="Jenkins J."/>
            <person name="Schmutz J."/>
            <person name="Prochnik S."/>
            <person name="Rokhsar D."/>
            <person name="Gmitter F."/>
            <person name="Ollitrault P."/>
            <person name="Machado M."/>
            <person name="Talon M."/>
            <person name="Wincker P."/>
            <person name="Jaillon O."/>
            <person name="Morgante M."/>
        </authorList>
    </citation>
    <scope>NUCLEOTIDE SEQUENCE</scope>
    <source>
        <strain evidence="2">cv. Clemenules</strain>
    </source>
</reference>
<accession>V4TSS5</accession>
<gene>
    <name evidence="1" type="ORF">CICLE_v10020357mg</name>
</gene>
<proteinExistence type="predicted"/>
<dbReference type="Gramene" id="ESR56498">
    <property type="protein sequence ID" value="ESR56498"/>
    <property type="gene ID" value="CICLE_v10020357mg"/>
</dbReference>
<dbReference type="Proteomes" id="UP000030687">
    <property type="component" value="Unassembled WGS sequence"/>
</dbReference>
<protein>
    <recommendedName>
        <fullName evidence="3">Protein kinase domain-containing protein</fullName>
    </recommendedName>
</protein>
<evidence type="ECO:0000313" key="2">
    <source>
        <dbReference type="Proteomes" id="UP000030687"/>
    </source>
</evidence>
<evidence type="ECO:0000313" key="1">
    <source>
        <dbReference type="EMBL" id="ESR56497.1"/>
    </source>
</evidence>
<name>V4TSS5_CITCL</name>
<dbReference type="EMBL" id="KI536661">
    <property type="protein sequence ID" value="ESR56498.1"/>
    <property type="molecule type" value="Genomic_DNA"/>
</dbReference>
<dbReference type="PANTHER" id="PTHR36796:SF1">
    <property type="entry name" value="PROTEIN KINASE SUPERFAMILY PROTEIN"/>
    <property type="match status" value="1"/>
</dbReference>
<sequence length="216" mass="24301">MSGLAYMHDHDRLHQSLGPSSVILNTIVEKDAAYLVPRLRDLSFSVDISFQNLEEDPGTFSEGLWRRAAAAGAFTPMEKRAFGIADDVYEAGLLLAYLAFVTFCEANVMDSLSLQRLLESTFRLDLQATREYCLADDRLLEAVKFLDLGEGAGWELLQVEIVFKVYRLSITPQILAIYVRMYFVRSAHLSLCVLLVEVDVVRLFVHHLPQKVGPSS</sequence>
<organism evidence="1 2">
    <name type="scientific">Citrus clementina</name>
    <name type="common">Clementine</name>
    <name type="synonym">Citrus deliciosa x Citrus sinensis</name>
    <dbReference type="NCBI Taxonomy" id="85681"/>
    <lineage>
        <taxon>Eukaryota</taxon>
        <taxon>Viridiplantae</taxon>
        <taxon>Streptophyta</taxon>
        <taxon>Embryophyta</taxon>
        <taxon>Tracheophyta</taxon>
        <taxon>Spermatophyta</taxon>
        <taxon>Magnoliopsida</taxon>
        <taxon>eudicotyledons</taxon>
        <taxon>Gunneridae</taxon>
        <taxon>Pentapetalae</taxon>
        <taxon>rosids</taxon>
        <taxon>malvids</taxon>
        <taxon>Sapindales</taxon>
        <taxon>Rutaceae</taxon>
        <taxon>Aurantioideae</taxon>
        <taxon>Citrus</taxon>
    </lineage>
</organism>
<dbReference type="EMBL" id="KI536661">
    <property type="protein sequence ID" value="ESR56497.1"/>
    <property type="molecule type" value="Genomic_DNA"/>
</dbReference>
<keyword evidence="2" id="KW-1185">Reference proteome</keyword>
<dbReference type="Gramene" id="ESR56497">
    <property type="protein sequence ID" value="ESR56497"/>
    <property type="gene ID" value="CICLE_v10020357mg"/>
</dbReference>